<evidence type="ECO:0000313" key="1">
    <source>
        <dbReference type="EMBL" id="GBN49926.1"/>
    </source>
</evidence>
<proteinExistence type="predicted"/>
<dbReference type="AlphaFoldDB" id="A0A4Y2PIP4"/>
<accession>A0A4Y2PIP4</accession>
<dbReference type="Proteomes" id="UP000499080">
    <property type="component" value="Unassembled WGS sequence"/>
</dbReference>
<gene>
    <name evidence="1" type="ORF">AVEN_210062_1</name>
</gene>
<dbReference type="EMBL" id="BGPR01011165">
    <property type="protein sequence ID" value="GBN49926.1"/>
    <property type="molecule type" value="Genomic_DNA"/>
</dbReference>
<reference evidence="1 2" key="1">
    <citation type="journal article" date="2019" name="Sci. Rep.">
        <title>Orb-weaving spider Araneus ventricosus genome elucidates the spidroin gene catalogue.</title>
        <authorList>
            <person name="Kono N."/>
            <person name="Nakamura H."/>
            <person name="Ohtoshi R."/>
            <person name="Moran D.A.P."/>
            <person name="Shinohara A."/>
            <person name="Yoshida Y."/>
            <person name="Fujiwara M."/>
            <person name="Mori M."/>
            <person name="Tomita M."/>
            <person name="Arakawa K."/>
        </authorList>
    </citation>
    <scope>NUCLEOTIDE SEQUENCE [LARGE SCALE GENOMIC DNA]</scope>
</reference>
<sequence length="115" mass="13080">MSEDGRSRSTLISSSTALRNTFYLSTLKPCTGKDDSSRNYTETWVKNYNQLPKTNDQFCLEISHREAIIDENQAFAQNCRKAIRDLQINGGNVALIGSRNNELLTYEKKKKAKKS</sequence>
<protein>
    <submittedName>
        <fullName evidence="1">Uncharacterized protein</fullName>
    </submittedName>
</protein>
<comment type="caution">
    <text evidence="1">The sequence shown here is derived from an EMBL/GenBank/DDBJ whole genome shotgun (WGS) entry which is preliminary data.</text>
</comment>
<keyword evidence="2" id="KW-1185">Reference proteome</keyword>
<organism evidence="1 2">
    <name type="scientific">Araneus ventricosus</name>
    <name type="common">Orbweaver spider</name>
    <name type="synonym">Epeira ventricosa</name>
    <dbReference type="NCBI Taxonomy" id="182803"/>
    <lineage>
        <taxon>Eukaryota</taxon>
        <taxon>Metazoa</taxon>
        <taxon>Ecdysozoa</taxon>
        <taxon>Arthropoda</taxon>
        <taxon>Chelicerata</taxon>
        <taxon>Arachnida</taxon>
        <taxon>Araneae</taxon>
        <taxon>Araneomorphae</taxon>
        <taxon>Entelegynae</taxon>
        <taxon>Araneoidea</taxon>
        <taxon>Araneidae</taxon>
        <taxon>Araneus</taxon>
    </lineage>
</organism>
<name>A0A4Y2PIP4_ARAVE</name>
<evidence type="ECO:0000313" key="2">
    <source>
        <dbReference type="Proteomes" id="UP000499080"/>
    </source>
</evidence>